<sequence>MATIDLSLLPAPQVVESLEFEALLNQRKAALIALYPTEQQAAVRVTLSFESEPIVKLLQESAYLELLLRQRVNEAAQAVMVAYANGSDLDQLGANNGVERLLSLTLTDNRGFEADQLDIEFDDSDGQLALPRRGTSIEIALGWAGLPLINKGIYTVDEIEHSSAPDKLTIRARSADFRETLNIRRDQSFHNSTVGEIINTIAERHKLKPALNKAMADLPVSHIDQTSESDGNFITRLAKQFGAIAAIKDGHLLFIQQGQNKTASGKPLPVMTITRKQGDGHVFSLADRGAYTGVVANWLNTRTTEKPAVAVKRKRKSKKPVQSKKPVEKQGEYLVGTEDNVLTLRTTYATKYNAQRAAKANWERLQRGAAKFSIQLARGRADLYPEVPIKVTGFKKQIDDADWTLVTVIHSLSHSGFTTALDLEVKIDELDME</sequence>
<organism evidence="2 3">
    <name type="scientific">Yersinia nurmii</name>
    <dbReference type="NCBI Taxonomy" id="685706"/>
    <lineage>
        <taxon>Bacteria</taxon>
        <taxon>Pseudomonadati</taxon>
        <taxon>Pseudomonadota</taxon>
        <taxon>Gammaproteobacteria</taxon>
        <taxon>Enterobacterales</taxon>
        <taxon>Yersiniaceae</taxon>
        <taxon>Yersinia</taxon>
    </lineage>
</organism>
<dbReference type="EMBL" id="CPYD01000001">
    <property type="protein sequence ID" value="CND90699.1"/>
    <property type="molecule type" value="Genomic_DNA"/>
</dbReference>
<dbReference type="Pfam" id="PF05954">
    <property type="entry name" value="Phage_GPD"/>
    <property type="match status" value="1"/>
</dbReference>
<proteinExistence type="predicted"/>
<evidence type="ECO:0000313" key="2">
    <source>
        <dbReference type="EMBL" id="CND90699.1"/>
    </source>
</evidence>
<protein>
    <submittedName>
        <fullName evidence="2">Late control gene D protein</fullName>
    </submittedName>
</protein>
<dbReference type="Proteomes" id="UP000040578">
    <property type="component" value="Unassembled WGS sequence"/>
</dbReference>
<feature type="region of interest" description="Disordered" evidence="1">
    <location>
        <begin position="307"/>
        <end position="328"/>
    </location>
</feature>
<dbReference type="Gene3D" id="3.55.50.10">
    <property type="entry name" value="Baseplate protein-like domains"/>
    <property type="match status" value="1"/>
</dbReference>
<dbReference type="PANTHER" id="PTHR35862:SF3">
    <property type="entry name" value="FELS-2 PROPHAGE PROTEIN"/>
    <property type="match status" value="1"/>
</dbReference>
<keyword evidence="3" id="KW-1185">Reference proteome</keyword>
<evidence type="ECO:0000256" key="1">
    <source>
        <dbReference type="SAM" id="MobiDB-lite"/>
    </source>
</evidence>
<dbReference type="SUPFAM" id="SSF69279">
    <property type="entry name" value="Phage tail proteins"/>
    <property type="match status" value="1"/>
</dbReference>
<reference evidence="2 3" key="1">
    <citation type="submission" date="2015-03" db="EMBL/GenBank/DDBJ databases">
        <authorList>
            <consortium name="Pathogen Informatics"/>
            <person name="Murphy D."/>
        </authorList>
    </citation>
    <scope>NUCLEOTIDE SEQUENCE [LARGE SCALE GENOMIC DNA]</scope>
    <source>
        <strain evidence="3">type strain: CIP110231</strain>
    </source>
</reference>
<dbReference type="PANTHER" id="PTHR35862">
    <property type="entry name" value="FELS-2 PROPHAGE PROTEIN"/>
    <property type="match status" value="1"/>
</dbReference>
<evidence type="ECO:0000313" key="3">
    <source>
        <dbReference type="Proteomes" id="UP000040578"/>
    </source>
</evidence>
<feature type="compositionally biased region" description="Basic residues" evidence="1">
    <location>
        <begin position="311"/>
        <end position="322"/>
    </location>
</feature>
<accession>A0ABP1Y7W3</accession>
<name>A0ABP1Y7W3_9GAMM</name>
<comment type="caution">
    <text evidence="2">The sequence shown here is derived from an EMBL/GenBank/DDBJ whole genome shotgun (WGS) entry which is preliminary data.</text>
</comment>
<dbReference type="InterPro" id="IPR052726">
    <property type="entry name" value="Phage_Baseplate_Hub"/>
</dbReference>
<gene>
    <name evidence="2" type="ORF">ERS137967_00259</name>
</gene>